<dbReference type="InterPro" id="IPR027417">
    <property type="entry name" value="P-loop_NTPase"/>
</dbReference>
<protein>
    <recommendedName>
        <fullName evidence="3">ATPase AAA-type core domain-containing protein</fullName>
    </recommendedName>
</protein>
<dbReference type="SUPFAM" id="SSF52540">
    <property type="entry name" value="P-loop containing nucleoside triphosphate hydrolases"/>
    <property type="match status" value="1"/>
</dbReference>
<feature type="domain" description="ATPase AAA-type core" evidence="3">
    <location>
        <begin position="6"/>
        <end position="50"/>
    </location>
</feature>
<dbReference type="InterPro" id="IPR003959">
    <property type="entry name" value="ATPase_AAA_core"/>
</dbReference>
<proteinExistence type="predicted"/>
<gene>
    <name evidence="4" type="ORF">S06H3_38547</name>
</gene>
<dbReference type="EMBL" id="BARV01023503">
    <property type="protein sequence ID" value="GAI37491.1"/>
    <property type="molecule type" value="Genomic_DNA"/>
</dbReference>
<evidence type="ECO:0000256" key="1">
    <source>
        <dbReference type="ARBA" id="ARBA00022741"/>
    </source>
</evidence>
<dbReference type="GO" id="GO:0005737">
    <property type="term" value="C:cytoplasm"/>
    <property type="evidence" value="ECO:0007669"/>
    <property type="project" value="TreeGrafter"/>
</dbReference>
<evidence type="ECO:0000259" key="3">
    <source>
        <dbReference type="Pfam" id="PF00004"/>
    </source>
</evidence>
<dbReference type="InterPro" id="IPR050130">
    <property type="entry name" value="ClpA_ClpB"/>
</dbReference>
<keyword evidence="1" id="KW-0547">Nucleotide-binding</keyword>
<dbReference type="GO" id="GO:0016887">
    <property type="term" value="F:ATP hydrolysis activity"/>
    <property type="evidence" value="ECO:0007669"/>
    <property type="project" value="InterPro"/>
</dbReference>
<accession>X1P4Y0</accession>
<name>X1P4Y0_9ZZZZ</name>
<dbReference type="PANTHER" id="PTHR11638:SF18">
    <property type="entry name" value="HEAT SHOCK PROTEIN 104"/>
    <property type="match status" value="1"/>
</dbReference>
<sequence>MNTKEIIALDLGALIAGTKYRGEFESRIKALLREVKKAKGHYILFIDELHT</sequence>
<dbReference type="Pfam" id="PF00004">
    <property type="entry name" value="AAA"/>
    <property type="match status" value="1"/>
</dbReference>
<dbReference type="Gene3D" id="3.40.50.300">
    <property type="entry name" value="P-loop containing nucleotide triphosphate hydrolases"/>
    <property type="match status" value="1"/>
</dbReference>
<keyword evidence="2" id="KW-0067">ATP-binding</keyword>
<organism evidence="4">
    <name type="scientific">marine sediment metagenome</name>
    <dbReference type="NCBI Taxonomy" id="412755"/>
    <lineage>
        <taxon>unclassified sequences</taxon>
        <taxon>metagenomes</taxon>
        <taxon>ecological metagenomes</taxon>
    </lineage>
</organism>
<dbReference type="GO" id="GO:0005524">
    <property type="term" value="F:ATP binding"/>
    <property type="evidence" value="ECO:0007669"/>
    <property type="project" value="UniProtKB-KW"/>
</dbReference>
<reference evidence="4" key="1">
    <citation type="journal article" date="2014" name="Front. Microbiol.">
        <title>High frequency of phylogenetically diverse reductive dehalogenase-homologous genes in deep subseafloor sedimentary metagenomes.</title>
        <authorList>
            <person name="Kawai M."/>
            <person name="Futagami T."/>
            <person name="Toyoda A."/>
            <person name="Takaki Y."/>
            <person name="Nishi S."/>
            <person name="Hori S."/>
            <person name="Arai W."/>
            <person name="Tsubouchi T."/>
            <person name="Morono Y."/>
            <person name="Uchiyama I."/>
            <person name="Ito T."/>
            <person name="Fujiyama A."/>
            <person name="Inagaki F."/>
            <person name="Takami H."/>
        </authorList>
    </citation>
    <scope>NUCLEOTIDE SEQUENCE</scope>
    <source>
        <strain evidence="4">Expedition CK06-06</strain>
    </source>
</reference>
<dbReference type="PANTHER" id="PTHR11638">
    <property type="entry name" value="ATP-DEPENDENT CLP PROTEASE"/>
    <property type="match status" value="1"/>
</dbReference>
<evidence type="ECO:0000313" key="4">
    <source>
        <dbReference type="EMBL" id="GAI37491.1"/>
    </source>
</evidence>
<evidence type="ECO:0000256" key="2">
    <source>
        <dbReference type="ARBA" id="ARBA00022840"/>
    </source>
</evidence>
<comment type="caution">
    <text evidence="4">The sequence shown here is derived from an EMBL/GenBank/DDBJ whole genome shotgun (WGS) entry which is preliminary data.</text>
</comment>
<dbReference type="GO" id="GO:0034605">
    <property type="term" value="P:cellular response to heat"/>
    <property type="evidence" value="ECO:0007669"/>
    <property type="project" value="TreeGrafter"/>
</dbReference>
<dbReference type="AlphaFoldDB" id="X1P4Y0"/>
<feature type="non-terminal residue" evidence="4">
    <location>
        <position position="51"/>
    </location>
</feature>